<evidence type="ECO:0000256" key="1">
    <source>
        <dbReference type="SAM" id="MobiDB-lite"/>
    </source>
</evidence>
<dbReference type="Proteomes" id="UP000285596">
    <property type="component" value="Unassembled WGS sequence"/>
</dbReference>
<evidence type="ECO:0000313" key="2">
    <source>
        <dbReference type="EMBL" id="ROV68345.1"/>
    </source>
</evidence>
<protein>
    <submittedName>
        <fullName evidence="2">Uncharacterized protein</fullName>
    </submittedName>
</protein>
<comment type="caution">
    <text evidence="2">The sequence shown here is derived from an EMBL/GenBank/DDBJ whole genome shotgun (WGS) entry which is preliminary data.</text>
</comment>
<organism evidence="2 3">
    <name type="scientific">Streptomyces globisporus</name>
    <dbReference type="NCBI Taxonomy" id="1908"/>
    <lineage>
        <taxon>Bacteria</taxon>
        <taxon>Bacillati</taxon>
        <taxon>Actinomycetota</taxon>
        <taxon>Actinomycetes</taxon>
        <taxon>Kitasatosporales</taxon>
        <taxon>Streptomycetaceae</taxon>
        <taxon>Streptomyces</taxon>
    </lineage>
</organism>
<accession>A0A423V155</accession>
<name>A0A423V155_STRGL</name>
<feature type="compositionally biased region" description="Low complexity" evidence="1">
    <location>
        <begin position="36"/>
        <end position="57"/>
    </location>
</feature>
<proteinExistence type="predicted"/>
<reference evidence="2 3" key="1">
    <citation type="submission" date="2018-08" db="EMBL/GenBank/DDBJ databases">
        <title>Streptomyces globisporus 1912-4Crt, whole genome shotgun sequence.</title>
        <authorList>
            <person name="Matselyukh B."/>
        </authorList>
    </citation>
    <scope>NUCLEOTIDE SEQUENCE [LARGE SCALE GENOMIC DNA]</scope>
    <source>
        <strain evidence="2 3">1912-4Crt</strain>
    </source>
</reference>
<dbReference type="EMBL" id="QWFA01000049">
    <property type="protein sequence ID" value="ROV68345.1"/>
    <property type="molecule type" value="Genomic_DNA"/>
</dbReference>
<gene>
    <name evidence="2" type="ORF">D3105_11630</name>
</gene>
<dbReference type="AlphaFoldDB" id="A0A423V155"/>
<evidence type="ECO:0000313" key="3">
    <source>
        <dbReference type="Proteomes" id="UP000285596"/>
    </source>
</evidence>
<feature type="region of interest" description="Disordered" evidence="1">
    <location>
        <begin position="1"/>
        <end position="62"/>
    </location>
</feature>
<sequence length="98" mass="10440">MRHPSGLPSSAGFAFTAPSQCSEADQRRPAPRSKQRSSAPVAVLSAARPSALSSPPAQGAVAHDGTLYVNESKGTDEPSNLWRYQWVGLCRRSANCSR</sequence>